<dbReference type="PROSITE" id="PS50222">
    <property type="entry name" value="EF_HAND_2"/>
    <property type="match status" value="1"/>
</dbReference>
<accession>A0A974Y4L7</accession>
<evidence type="ECO:0000256" key="1">
    <source>
        <dbReference type="SAM" id="SignalP"/>
    </source>
</evidence>
<dbReference type="PANTHER" id="PTHR10827:SF85">
    <property type="entry name" value="CALCIUM-BINDING PROTEIN"/>
    <property type="match status" value="1"/>
</dbReference>
<dbReference type="InterPro" id="IPR011992">
    <property type="entry name" value="EF-hand-dom_pair"/>
</dbReference>
<dbReference type="InterPro" id="IPR018247">
    <property type="entry name" value="EF_Hand_1_Ca_BS"/>
</dbReference>
<dbReference type="AlphaFoldDB" id="A0A974Y4L7"/>
<organism evidence="3 4">
    <name type="scientific">Agrilutibacter solisilvae</name>
    <dbReference type="NCBI Taxonomy" id="2763317"/>
    <lineage>
        <taxon>Bacteria</taxon>
        <taxon>Pseudomonadati</taxon>
        <taxon>Pseudomonadota</taxon>
        <taxon>Gammaproteobacteria</taxon>
        <taxon>Lysobacterales</taxon>
        <taxon>Lysobacteraceae</taxon>
        <taxon>Agrilutibacter</taxon>
    </lineage>
</organism>
<dbReference type="Proteomes" id="UP000639274">
    <property type="component" value="Chromosome"/>
</dbReference>
<gene>
    <name evidence="3" type="ORF">I8J32_014385</name>
</gene>
<feature type="chain" id="PRO_5037708819" description="EF-hand domain-containing protein" evidence="1">
    <location>
        <begin position="23"/>
        <end position="144"/>
    </location>
</feature>
<feature type="domain" description="EF-hand" evidence="2">
    <location>
        <begin position="46"/>
        <end position="81"/>
    </location>
</feature>
<dbReference type="Gene3D" id="1.10.238.10">
    <property type="entry name" value="EF-hand"/>
    <property type="match status" value="2"/>
</dbReference>
<dbReference type="PROSITE" id="PS00018">
    <property type="entry name" value="EF_HAND_1"/>
    <property type="match status" value="2"/>
</dbReference>
<dbReference type="GO" id="GO:0005509">
    <property type="term" value="F:calcium ion binding"/>
    <property type="evidence" value="ECO:0007669"/>
    <property type="project" value="InterPro"/>
</dbReference>
<proteinExistence type="predicted"/>
<feature type="signal peptide" evidence="1">
    <location>
        <begin position="1"/>
        <end position="22"/>
    </location>
</feature>
<name>A0A974Y4L7_9GAMM</name>
<dbReference type="PANTHER" id="PTHR10827">
    <property type="entry name" value="RETICULOCALBIN"/>
    <property type="match status" value="1"/>
</dbReference>
<dbReference type="InterPro" id="IPR002048">
    <property type="entry name" value="EF_hand_dom"/>
</dbReference>
<keyword evidence="1" id="KW-0732">Signal</keyword>
<dbReference type="EMBL" id="CP071518">
    <property type="protein sequence ID" value="QSX77896.1"/>
    <property type="molecule type" value="Genomic_DNA"/>
</dbReference>
<evidence type="ECO:0000313" key="4">
    <source>
        <dbReference type="Proteomes" id="UP000639274"/>
    </source>
</evidence>
<reference evidence="3 4" key="1">
    <citation type="submission" date="2021-03" db="EMBL/GenBank/DDBJ databases">
        <title>Lysobacter sp. nov. isolated from soil of gangwondo yeongwol, south Korea.</title>
        <authorList>
            <person name="Kim K.R."/>
            <person name="Kim K.H."/>
            <person name="Jeon C.O."/>
        </authorList>
    </citation>
    <scope>NUCLEOTIDE SEQUENCE [LARGE SCALE GENOMIC DNA]</scope>
    <source>
        <strain evidence="3 4">R19</strain>
    </source>
</reference>
<evidence type="ECO:0000259" key="2">
    <source>
        <dbReference type="PROSITE" id="PS50222"/>
    </source>
</evidence>
<dbReference type="KEGG" id="lsf:I8J32_014385"/>
<sequence length="144" mass="15703">MNALPLSSLLLVTSLIPASVCAQGVPTSATSSFQSLDTNADGVVDKSEYDSKALFRQLDSNGNSRISAEELEAVLGPQEDGQMSAVDRIRGTDRNQDGELSDEELRRGAETRFMWLDTNQDGKLELAEMKSRFGIPAPGQYQNY</sequence>
<dbReference type="RefSeq" id="WP_200615763.1">
    <property type="nucleotide sequence ID" value="NZ_CP071518.1"/>
</dbReference>
<protein>
    <recommendedName>
        <fullName evidence="2">EF-hand domain-containing protein</fullName>
    </recommendedName>
</protein>
<dbReference type="SUPFAM" id="SSF47473">
    <property type="entry name" value="EF-hand"/>
    <property type="match status" value="1"/>
</dbReference>
<dbReference type="Pfam" id="PF13202">
    <property type="entry name" value="EF-hand_5"/>
    <property type="match status" value="4"/>
</dbReference>
<evidence type="ECO:0000313" key="3">
    <source>
        <dbReference type="EMBL" id="QSX77896.1"/>
    </source>
</evidence>
<keyword evidence="4" id="KW-1185">Reference proteome</keyword>